<dbReference type="Pfam" id="PF06529">
    <property type="entry name" value="Vert_IL3-reg_TF"/>
    <property type="match status" value="2"/>
</dbReference>
<keyword evidence="9" id="KW-1185">Reference proteome</keyword>
<dbReference type="Proteomes" id="UP001346869">
    <property type="component" value="Unassembled WGS sequence"/>
</dbReference>
<dbReference type="AlphaFoldDB" id="A0AAN7WZG2"/>
<dbReference type="InterPro" id="IPR047106">
    <property type="entry name" value="NFIL3-like_bZIP"/>
</dbReference>
<keyword evidence="4" id="KW-0804">Transcription</keyword>
<dbReference type="GO" id="GO:0005634">
    <property type="term" value="C:nucleus"/>
    <property type="evidence" value="ECO:0007669"/>
    <property type="project" value="InterPro"/>
</dbReference>
<protein>
    <recommendedName>
        <fullName evidence="7">BZIP domain-containing protein</fullName>
    </recommendedName>
</protein>
<dbReference type="InterPro" id="IPR047229">
    <property type="entry name" value="NFIL3-like"/>
</dbReference>
<reference evidence="8 9" key="1">
    <citation type="journal article" date="2023" name="Genes (Basel)">
        <title>Chromosome-Level Genome Assembly and Circadian Gene Repertoire of the Patagonia Blennie Eleginops maclovinus-The Closest Ancestral Proxy of Antarctic Cryonotothenioids.</title>
        <authorList>
            <person name="Cheng C.C."/>
            <person name="Rivera-Colon A.G."/>
            <person name="Minhas B.F."/>
            <person name="Wilson L."/>
            <person name="Rayamajhi N."/>
            <person name="Vargas-Chacoff L."/>
            <person name="Catchen J.M."/>
        </authorList>
    </citation>
    <scope>NUCLEOTIDE SEQUENCE [LARGE SCALE GENOMIC DNA]</scope>
    <source>
        <strain evidence="8">JMC-PN-2008</strain>
    </source>
</reference>
<comment type="caution">
    <text evidence="8">The sequence shown here is derived from an EMBL/GenBank/DDBJ whole genome shotgun (WGS) entry which is preliminary data.</text>
</comment>
<dbReference type="PANTHER" id="PTHR15284:SF1">
    <property type="entry name" value="NUCLEAR FACTOR INTERLEUKIN-3-REGULATED PROTEIN"/>
    <property type="match status" value="1"/>
</dbReference>
<feature type="region of interest" description="Disordered" evidence="6">
    <location>
        <begin position="230"/>
        <end position="269"/>
    </location>
</feature>
<dbReference type="EMBL" id="JAUZQC010000021">
    <property type="protein sequence ID" value="KAK5851631.1"/>
    <property type="molecule type" value="Genomic_DNA"/>
</dbReference>
<feature type="domain" description="BZIP" evidence="7">
    <location>
        <begin position="62"/>
        <end position="112"/>
    </location>
</feature>
<dbReference type="GO" id="GO:0007623">
    <property type="term" value="P:circadian rhythm"/>
    <property type="evidence" value="ECO:0007669"/>
    <property type="project" value="InterPro"/>
</dbReference>
<feature type="compositionally biased region" description="Basic and acidic residues" evidence="6">
    <location>
        <begin position="341"/>
        <end position="357"/>
    </location>
</feature>
<keyword evidence="5" id="KW-0539">Nucleus</keyword>
<evidence type="ECO:0000256" key="4">
    <source>
        <dbReference type="ARBA" id="ARBA00023163"/>
    </source>
</evidence>
<proteinExistence type="inferred from homology"/>
<keyword evidence="2" id="KW-0805">Transcription regulation</keyword>
<accession>A0AAN7WZG2</accession>
<dbReference type="InterPro" id="IPR010533">
    <property type="entry name" value="Vert_IL3-reg_TF"/>
</dbReference>
<feature type="compositionally biased region" description="Polar residues" evidence="6">
    <location>
        <begin position="329"/>
        <end position="340"/>
    </location>
</feature>
<evidence type="ECO:0000313" key="9">
    <source>
        <dbReference type="Proteomes" id="UP001346869"/>
    </source>
</evidence>
<dbReference type="PROSITE" id="PS50217">
    <property type="entry name" value="BZIP"/>
    <property type="match status" value="1"/>
</dbReference>
<evidence type="ECO:0000256" key="5">
    <source>
        <dbReference type="ARBA" id="ARBA00023242"/>
    </source>
</evidence>
<dbReference type="SUPFAM" id="SSF57959">
    <property type="entry name" value="Leucine zipper domain"/>
    <property type="match status" value="1"/>
</dbReference>
<dbReference type="Pfam" id="PF07716">
    <property type="entry name" value="bZIP_2"/>
    <property type="match status" value="1"/>
</dbReference>
<comment type="similarity">
    <text evidence="1">Belongs to the bZIP family. NFIL3 subfamily.</text>
</comment>
<dbReference type="CDD" id="cd14694">
    <property type="entry name" value="bZIP_NFIL3"/>
    <property type="match status" value="1"/>
</dbReference>
<dbReference type="Gene3D" id="1.20.5.170">
    <property type="match status" value="1"/>
</dbReference>
<dbReference type="InterPro" id="IPR004827">
    <property type="entry name" value="bZIP"/>
</dbReference>
<dbReference type="SMART" id="SM00338">
    <property type="entry name" value="BRLZ"/>
    <property type="match status" value="1"/>
</dbReference>
<dbReference type="PANTHER" id="PTHR15284">
    <property type="entry name" value="NUCLEAR FACTOR INTERLEUKIN-3-REGULATED PROTEIN"/>
    <property type="match status" value="1"/>
</dbReference>
<feature type="compositionally biased region" description="Low complexity" evidence="6">
    <location>
        <begin position="309"/>
        <end position="328"/>
    </location>
</feature>
<reference evidence="8 9" key="2">
    <citation type="journal article" date="2023" name="Mol. Biol. Evol.">
        <title>Genomics of Secondarily Temperate Adaptation in the Only Non-Antarctic Icefish.</title>
        <authorList>
            <person name="Rivera-Colon A.G."/>
            <person name="Rayamajhi N."/>
            <person name="Minhas B.F."/>
            <person name="Madrigal G."/>
            <person name="Bilyk K.T."/>
            <person name="Yoon V."/>
            <person name="Hune M."/>
            <person name="Gregory S."/>
            <person name="Cheng C.H.C."/>
            <person name="Catchen J.M."/>
        </authorList>
    </citation>
    <scope>NUCLEOTIDE SEQUENCE [LARGE SCALE GENOMIC DNA]</scope>
    <source>
        <strain evidence="8">JMC-PN-2008</strain>
    </source>
</reference>
<evidence type="ECO:0000259" key="7">
    <source>
        <dbReference type="PROSITE" id="PS50217"/>
    </source>
</evidence>
<feature type="region of interest" description="Disordered" evidence="6">
    <location>
        <begin position="306"/>
        <end position="357"/>
    </location>
</feature>
<evidence type="ECO:0000256" key="2">
    <source>
        <dbReference type="ARBA" id="ARBA00023015"/>
    </source>
</evidence>
<evidence type="ECO:0000256" key="6">
    <source>
        <dbReference type="SAM" id="MobiDB-lite"/>
    </source>
</evidence>
<dbReference type="GO" id="GO:0006351">
    <property type="term" value="P:DNA-templated transcription"/>
    <property type="evidence" value="ECO:0007669"/>
    <property type="project" value="InterPro"/>
</dbReference>
<evidence type="ECO:0000313" key="8">
    <source>
        <dbReference type="EMBL" id="KAK5851631.1"/>
    </source>
</evidence>
<dbReference type="PROSITE" id="PS00036">
    <property type="entry name" value="BZIP_BASIC"/>
    <property type="match status" value="1"/>
</dbReference>
<evidence type="ECO:0000256" key="1">
    <source>
        <dbReference type="ARBA" id="ARBA00006079"/>
    </source>
</evidence>
<organism evidence="8 9">
    <name type="scientific">Eleginops maclovinus</name>
    <name type="common">Patagonian blennie</name>
    <name type="synonym">Eleginus maclovinus</name>
    <dbReference type="NCBI Taxonomy" id="56733"/>
    <lineage>
        <taxon>Eukaryota</taxon>
        <taxon>Metazoa</taxon>
        <taxon>Chordata</taxon>
        <taxon>Craniata</taxon>
        <taxon>Vertebrata</taxon>
        <taxon>Euteleostomi</taxon>
        <taxon>Actinopterygii</taxon>
        <taxon>Neopterygii</taxon>
        <taxon>Teleostei</taxon>
        <taxon>Neoteleostei</taxon>
        <taxon>Acanthomorphata</taxon>
        <taxon>Eupercaria</taxon>
        <taxon>Perciformes</taxon>
        <taxon>Notothenioidei</taxon>
        <taxon>Eleginopidae</taxon>
        <taxon>Eleginops</taxon>
    </lineage>
</organism>
<sequence>MQSIKQEEVDSEAYSGDDALVLAVALQGANGDGLGHTISAIPIKTKTSCRRKREFIPEEKKDNVYWERRRKNNEAAKRSREKRRINDMVLENKLMALGEENASLKAELLSLKLKFGLVSLAAYAQEVQNLSSSSNIDVYQELVPPGAGQSSSSRVTEPLLSRSSCISVIKHSPHMPETCTATQGCRSTEVKQEPAEHAQERSSPYELYQNYMASPLSGVYPQPAAFLQLTRSSSNSPRSSEDGGVSKSSDGEDEQQVPKGLTPSAADPRSVIVSTHKVPDASSSALPHKLRIKARSIQIKVEAIDPEYPSSSPRGCSSQSSPCPLSLQVTNMQDWSQQSEPWHRAEPQSKPSAEVKERSYALSEDLYLRQGPPELPALRRLIQAQHGSVVVSSRSAGDPHEAFSCSSA</sequence>
<evidence type="ECO:0000256" key="3">
    <source>
        <dbReference type="ARBA" id="ARBA00023125"/>
    </source>
</evidence>
<gene>
    <name evidence="8" type="ORF">PBY51_023171</name>
</gene>
<dbReference type="GO" id="GO:0003677">
    <property type="term" value="F:DNA binding"/>
    <property type="evidence" value="ECO:0007669"/>
    <property type="project" value="UniProtKB-KW"/>
</dbReference>
<name>A0AAN7WZG2_ELEMC</name>
<dbReference type="FunFam" id="1.20.5.170:FF:000025">
    <property type="entry name" value="nuclear factor interleukin-3-regulated protein-like"/>
    <property type="match status" value="1"/>
</dbReference>
<feature type="region of interest" description="Disordered" evidence="6">
    <location>
        <begin position="388"/>
        <end position="408"/>
    </location>
</feature>
<dbReference type="InterPro" id="IPR046347">
    <property type="entry name" value="bZIP_sf"/>
</dbReference>
<keyword evidence="3" id="KW-0238">DNA-binding</keyword>
<dbReference type="GO" id="GO:0003700">
    <property type="term" value="F:DNA-binding transcription factor activity"/>
    <property type="evidence" value="ECO:0007669"/>
    <property type="project" value="InterPro"/>
</dbReference>